<organism evidence="2">
    <name type="scientific">Prasinoderma coloniale</name>
    <dbReference type="NCBI Taxonomy" id="156133"/>
    <lineage>
        <taxon>Eukaryota</taxon>
        <taxon>Viridiplantae</taxon>
        <taxon>Prasinodermophyta</taxon>
        <taxon>Prasinodermophyceae</taxon>
        <taxon>Prasinodermales</taxon>
        <taxon>Prasinodermaceae</taxon>
        <taxon>Prasinoderma</taxon>
    </lineage>
</organism>
<evidence type="ECO:0000256" key="1">
    <source>
        <dbReference type="SAM" id="MobiDB-lite"/>
    </source>
</evidence>
<sequence length="205" mass="21185">MKRAADEGDRLGAAGAATAAAAVVPWPAASMHDAQAAKRPRRSGNCHVGVESGTPVAAGVPQPQLLLRSQLGTQPQSPQQQQAQRPADHLQSPVTPHVPRAQWLSLAAAQPAAAPITDTQWNRNASAATACAPNTIAATPLVDRTTGLLFGTQGINDARAEDALAEPMDQQPGGLRRSNSCPLMDSLLASPLVPRGAGGTPQERQ</sequence>
<reference evidence="2" key="1">
    <citation type="submission" date="2021-01" db="EMBL/GenBank/DDBJ databases">
        <authorList>
            <person name="Corre E."/>
            <person name="Pelletier E."/>
            <person name="Niang G."/>
            <person name="Scheremetjew M."/>
            <person name="Finn R."/>
            <person name="Kale V."/>
            <person name="Holt S."/>
            <person name="Cochrane G."/>
            <person name="Meng A."/>
            <person name="Brown T."/>
            <person name="Cohen L."/>
        </authorList>
    </citation>
    <scope>NUCLEOTIDE SEQUENCE</scope>
    <source>
        <strain evidence="2">CCMP1413</strain>
    </source>
</reference>
<feature type="compositionally biased region" description="Low complexity" evidence="1">
    <location>
        <begin position="74"/>
        <end position="85"/>
    </location>
</feature>
<evidence type="ECO:0000313" key="2">
    <source>
        <dbReference type="EMBL" id="CAD8245968.1"/>
    </source>
</evidence>
<feature type="region of interest" description="Disordered" evidence="1">
    <location>
        <begin position="71"/>
        <end position="95"/>
    </location>
</feature>
<dbReference type="EMBL" id="HBDZ01012278">
    <property type="protein sequence ID" value="CAD8245968.1"/>
    <property type="molecule type" value="Transcribed_RNA"/>
</dbReference>
<gene>
    <name evidence="2" type="ORF">PCOL08062_LOCUS9428</name>
</gene>
<proteinExistence type="predicted"/>
<name>A0A7R9TVA7_9VIRI</name>
<feature type="region of interest" description="Disordered" evidence="1">
    <location>
        <begin position="24"/>
        <end position="58"/>
    </location>
</feature>
<dbReference type="AlphaFoldDB" id="A0A7R9TVA7"/>
<protein>
    <submittedName>
        <fullName evidence="2">Uncharacterized protein</fullName>
    </submittedName>
</protein>
<accession>A0A7R9TVA7</accession>